<feature type="compositionally biased region" description="Low complexity" evidence="1">
    <location>
        <begin position="166"/>
        <end position="177"/>
    </location>
</feature>
<dbReference type="AlphaFoldDB" id="A0A413FJS6"/>
<feature type="region of interest" description="Disordered" evidence="1">
    <location>
        <begin position="161"/>
        <end position="199"/>
    </location>
</feature>
<accession>A0A413FJS6</accession>
<organism evidence="2 3">
    <name type="scientific">Enterocloster asparagiformis</name>
    <dbReference type="NCBI Taxonomy" id="333367"/>
    <lineage>
        <taxon>Bacteria</taxon>
        <taxon>Bacillati</taxon>
        <taxon>Bacillota</taxon>
        <taxon>Clostridia</taxon>
        <taxon>Lachnospirales</taxon>
        <taxon>Lachnospiraceae</taxon>
        <taxon>Enterocloster</taxon>
    </lineage>
</organism>
<evidence type="ECO:0000313" key="2">
    <source>
        <dbReference type="EMBL" id="RGX32041.1"/>
    </source>
</evidence>
<dbReference type="RefSeq" id="WP_007713880.1">
    <property type="nucleotide sequence ID" value="NZ_JAWRJJ010000196.1"/>
</dbReference>
<proteinExistence type="predicted"/>
<dbReference type="Proteomes" id="UP000283880">
    <property type="component" value="Unassembled WGS sequence"/>
</dbReference>
<protein>
    <submittedName>
        <fullName evidence="2">Uncharacterized protein</fullName>
    </submittedName>
</protein>
<name>A0A413FJS6_9FIRM</name>
<comment type="caution">
    <text evidence="2">The sequence shown here is derived from an EMBL/GenBank/DDBJ whole genome shotgun (WGS) entry which is preliminary data.</text>
</comment>
<gene>
    <name evidence="2" type="ORF">DWV29_04430</name>
</gene>
<dbReference type="EMBL" id="QSBM01000002">
    <property type="protein sequence ID" value="RGX32041.1"/>
    <property type="molecule type" value="Genomic_DNA"/>
</dbReference>
<evidence type="ECO:0000313" key="3">
    <source>
        <dbReference type="Proteomes" id="UP000283880"/>
    </source>
</evidence>
<sequence>MGRLKKWLLLLGTTLAVWMGAFPAMAAVEANTMEVTIDKESYTGYLRKADGDPDTEFHAYYMIYNESGDTILQVIVSEIEASGHGMVLDCRYPDYTGKQKDYSASDDDVKMSLELKSDGSYSGTAECKVVDLDGFSIFKEKRKLKAEFNFTIGAAHPKTVSKEEGSAAGATGAANSTVPQTVPKETVPKETTAGGKKSTSDPYCDYCGGLGDCGQCLGLGSCDECFGNGEVSCETCFGGGDCPKCDGQGGENHYTGLDVRWVKCARCSGLGICKRCGGSGSQTCSLCHGSGYCGKCGGSGKCTHCGGTGLK</sequence>
<reference evidence="2 3" key="1">
    <citation type="submission" date="2018-08" db="EMBL/GenBank/DDBJ databases">
        <title>A genome reference for cultivated species of the human gut microbiota.</title>
        <authorList>
            <person name="Zou Y."/>
            <person name="Xue W."/>
            <person name="Luo G."/>
        </authorList>
    </citation>
    <scope>NUCLEOTIDE SEQUENCE [LARGE SCALE GENOMIC DNA]</scope>
    <source>
        <strain evidence="2 3">AF04-15</strain>
    </source>
</reference>
<evidence type="ECO:0000256" key="1">
    <source>
        <dbReference type="SAM" id="MobiDB-lite"/>
    </source>
</evidence>